<protein>
    <recommendedName>
        <fullName evidence="4">Subtilisin inhibitor-like</fullName>
    </recommendedName>
</protein>
<dbReference type="Proteomes" id="UP001220964">
    <property type="component" value="Unassembled WGS sequence"/>
</dbReference>
<keyword evidence="3" id="KW-1185">Reference proteome</keyword>
<evidence type="ECO:0008006" key="4">
    <source>
        <dbReference type="Google" id="ProtNLM"/>
    </source>
</evidence>
<evidence type="ECO:0000256" key="1">
    <source>
        <dbReference type="SAM" id="SignalP"/>
    </source>
</evidence>
<evidence type="ECO:0000313" key="3">
    <source>
        <dbReference type="Proteomes" id="UP001220964"/>
    </source>
</evidence>
<organism evidence="2 3">
    <name type="scientific">Psychromarinibacter sediminicola</name>
    <dbReference type="NCBI Taxonomy" id="3033385"/>
    <lineage>
        <taxon>Bacteria</taxon>
        <taxon>Pseudomonadati</taxon>
        <taxon>Pseudomonadota</taxon>
        <taxon>Alphaproteobacteria</taxon>
        <taxon>Rhodobacterales</taxon>
        <taxon>Paracoccaceae</taxon>
        <taxon>Psychromarinibacter</taxon>
    </lineage>
</organism>
<sequence length="133" mass="13886">MRLAALVLCLAVPAAAEETLPFQTPDGGVHCVIFHGGARNRVRCDVVGGEASFADPPEDCALDWGHAFELGVRGPGRPICAGDTVADPEVQKMPPGYSHGIGGVICFSEETGMTCMNAEAHGFTLSPESQSVF</sequence>
<evidence type="ECO:0000313" key="2">
    <source>
        <dbReference type="EMBL" id="MDF0600045.1"/>
    </source>
</evidence>
<dbReference type="InterPro" id="IPR046576">
    <property type="entry name" value="DUF6636"/>
</dbReference>
<accession>A0AAE3NSB8</accession>
<proteinExistence type="predicted"/>
<dbReference type="AlphaFoldDB" id="A0AAE3NSB8"/>
<gene>
    <name evidence="2" type="ORF">P1J78_04805</name>
</gene>
<dbReference type="EMBL" id="JARGYC010000008">
    <property type="protein sequence ID" value="MDF0600045.1"/>
    <property type="molecule type" value="Genomic_DNA"/>
</dbReference>
<feature type="signal peptide" evidence="1">
    <location>
        <begin position="1"/>
        <end position="16"/>
    </location>
</feature>
<dbReference type="RefSeq" id="WP_275566189.1">
    <property type="nucleotide sequence ID" value="NZ_JARGYC010000008.1"/>
</dbReference>
<reference evidence="2" key="1">
    <citation type="submission" date="2023-03" db="EMBL/GenBank/DDBJ databases">
        <title>Multiphase analysis and comparison of six strains from genera Psychromarinibacter, Lutimaribacter, and Maritimibacter, including a novel species: Psychromarinibacter sediminicola sp. nov.</title>
        <authorList>
            <person name="Wang Y.-H."/>
            <person name="Ye M.-Q."/>
            <person name="Du Z.-J."/>
        </authorList>
    </citation>
    <scope>NUCLEOTIDE SEQUENCE</scope>
    <source>
        <strain evidence="2">C21-152</strain>
    </source>
</reference>
<name>A0AAE3NSB8_9RHOB</name>
<feature type="chain" id="PRO_5042153464" description="Subtilisin inhibitor-like" evidence="1">
    <location>
        <begin position="17"/>
        <end position="133"/>
    </location>
</feature>
<comment type="caution">
    <text evidence="2">The sequence shown here is derived from an EMBL/GenBank/DDBJ whole genome shotgun (WGS) entry which is preliminary data.</text>
</comment>
<dbReference type="Pfam" id="PF20341">
    <property type="entry name" value="DUF6636"/>
    <property type="match status" value="1"/>
</dbReference>
<keyword evidence="1" id="KW-0732">Signal</keyword>